<feature type="compositionally biased region" description="Polar residues" evidence="1">
    <location>
        <begin position="1"/>
        <end position="18"/>
    </location>
</feature>
<sequence>MASAQNQPPALDTATLSPAEQAEYPSHEHYPRKAIGESAVTGGFASSRWGEDWREYRDPAKRDDLLDRLKYLPLDSNGDIYITLSGEVRIRTEYYENPNLIEQPSERRDRLRVIGGADLHVGPNLRFYGELVHGDLGGHNVSTKSASWQNDLAVQQAFAELSGDIGGLEAGIRYGRQEFTDGSSQLLNTRDTLTVRVALNGTRAWLRGAKVRADLFDFKFTDLGTGGIKDDRIDDGTRFSGANLGFALPKDLFGGSEIYVDPFIWRLELDGFSWGGTTGRDRRNFYGTRIWGNAGRVGIDWTVNHQSGNFNGRKISAWQAFLSQSYRLGKSSNAPALTLKADYASGGGGYNDTNGTLHNATTPYGTNAYYSYQNGLTATNLISIAPGLSLRPAKGVKLDTEYRFAWRDAENDAVYRPAAGHFAGTENVSGKYIGEMIRAQASWSITPRVTLSGRYEHLFTGTVLERAGYSDSNFFSTWLSFRF</sequence>
<feature type="region of interest" description="Disordered" evidence="1">
    <location>
        <begin position="1"/>
        <end position="37"/>
    </location>
</feature>
<accession>A0A845AD82</accession>
<dbReference type="Gene3D" id="2.40.160.100">
    <property type="match status" value="1"/>
</dbReference>
<feature type="domain" description="Alginate export" evidence="2">
    <location>
        <begin position="81"/>
        <end position="474"/>
    </location>
</feature>
<evidence type="ECO:0000256" key="1">
    <source>
        <dbReference type="SAM" id="MobiDB-lite"/>
    </source>
</evidence>
<dbReference type="InterPro" id="IPR025388">
    <property type="entry name" value="Alginate_export_dom"/>
</dbReference>
<keyword evidence="4" id="KW-1185">Reference proteome</keyword>
<evidence type="ECO:0000313" key="4">
    <source>
        <dbReference type="Proteomes" id="UP000460561"/>
    </source>
</evidence>
<feature type="compositionally biased region" description="Basic and acidic residues" evidence="1">
    <location>
        <begin position="25"/>
        <end position="35"/>
    </location>
</feature>
<dbReference type="InterPro" id="IPR053728">
    <property type="entry name" value="Alginate_Permeability_Chnl"/>
</dbReference>
<dbReference type="Pfam" id="PF13372">
    <property type="entry name" value="Alginate_exp"/>
    <property type="match status" value="1"/>
</dbReference>
<comment type="caution">
    <text evidence="3">The sequence shown here is derived from an EMBL/GenBank/DDBJ whole genome shotgun (WGS) entry which is preliminary data.</text>
</comment>
<protein>
    <recommendedName>
        <fullName evidence="2">Alginate export domain-containing protein</fullName>
    </recommendedName>
</protein>
<dbReference type="Proteomes" id="UP000460561">
    <property type="component" value="Unassembled WGS sequence"/>
</dbReference>
<reference evidence="3 4" key="1">
    <citation type="submission" date="2019-12" db="EMBL/GenBank/DDBJ databases">
        <title>Genomic-based taxomic classification of the family Erythrobacteraceae.</title>
        <authorList>
            <person name="Xu L."/>
        </authorList>
    </citation>
    <scope>NUCLEOTIDE SEQUENCE [LARGE SCALE GENOMIC DNA]</scope>
    <source>
        <strain evidence="3 4">DSM 18604</strain>
    </source>
</reference>
<dbReference type="OrthoDB" id="311329at2"/>
<evidence type="ECO:0000313" key="3">
    <source>
        <dbReference type="EMBL" id="MXP26745.1"/>
    </source>
</evidence>
<organism evidence="3 4">
    <name type="scientific">Altericroceibacterium indicum</name>
    <dbReference type="NCBI Taxonomy" id="374177"/>
    <lineage>
        <taxon>Bacteria</taxon>
        <taxon>Pseudomonadati</taxon>
        <taxon>Pseudomonadota</taxon>
        <taxon>Alphaproteobacteria</taxon>
        <taxon>Sphingomonadales</taxon>
        <taxon>Erythrobacteraceae</taxon>
        <taxon>Altericroceibacterium</taxon>
    </lineage>
</organism>
<dbReference type="AlphaFoldDB" id="A0A845AD82"/>
<dbReference type="EMBL" id="WTYQ01000004">
    <property type="protein sequence ID" value="MXP26745.1"/>
    <property type="molecule type" value="Genomic_DNA"/>
</dbReference>
<name>A0A845AD82_9SPHN</name>
<evidence type="ECO:0000259" key="2">
    <source>
        <dbReference type="Pfam" id="PF13372"/>
    </source>
</evidence>
<proteinExistence type="predicted"/>
<gene>
    <name evidence="3" type="ORF">GRI39_11935</name>
</gene>